<sequence length="148" mass="16900">MPRFEEGQTSGSLITCQLCGPGYTFEAGRALCARIKEPTYRVAKSKRSSFKCSSQAVGVMTIPLSTHLYFPCKQPVEQSGFRRSFCTLHDIHIIQKLLEILAAVFFAPIVLLNEELQKPRNCYERCCLKHLRQTKNHPNMRMRPGRLP</sequence>
<reference evidence="1 2" key="1">
    <citation type="submission" date="2023-08" db="EMBL/GenBank/DDBJ databases">
        <title>A Necator americanus chromosomal reference genome.</title>
        <authorList>
            <person name="Ilik V."/>
            <person name="Petrzelkova K.J."/>
            <person name="Pardy F."/>
            <person name="Fuh T."/>
            <person name="Niatou-Singa F.S."/>
            <person name="Gouil Q."/>
            <person name="Baker L."/>
            <person name="Ritchie M.E."/>
            <person name="Jex A.R."/>
            <person name="Gazzola D."/>
            <person name="Li H."/>
            <person name="Toshio Fujiwara R."/>
            <person name="Zhan B."/>
            <person name="Aroian R.V."/>
            <person name="Pafco B."/>
            <person name="Schwarz E.M."/>
        </authorList>
    </citation>
    <scope>NUCLEOTIDE SEQUENCE [LARGE SCALE GENOMIC DNA]</scope>
    <source>
        <strain evidence="1 2">Aroian</strain>
        <tissue evidence="1">Whole animal</tissue>
    </source>
</reference>
<evidence type="ECO:0000313" key="1">
    <source>
        <dbReference type="EMBL" id="KAK6745086.1"/>
    </source>
</evidence>
<accession>A0ABR1D3G9</accession>
<dbReference type="Proteomes" id="UP001303046">
    <property type="component" value="Unassembled WGS sequence"/>
</dbReference>
<proteinExistence type="predicted"/>
<evidence type="ECO:0000313" key="2">
    <source>
        <dbReference type="Proteomes" id="UP001303046"/>
    </source>
</evidence>
<protein>
    <submittedName>
        <fullName evidence="1">Uncharacterized protein</fullName>
    </submittedName>
</protein>
<dbReference type="EMBL" id="JAVFWL010000003">
    <property type="protein sequence ID" value="KAK6745086.1"/>
    <property type="molecule type" value="Genomic_DNA"/>
</dbReference>
<organism evidence="1 2">
    <name type="scientific">Necator americanus</name>
    <name type="common">Human hookworm</name>
    <dbReference type="NCBI Taxonomy" id="51031"/>
    <lineage>
        <taxon>Eukaryota</taxon>
        <taxon>Metazoa</taxon>
        <taxon>Ecdysozoa</taxon>
        <taxon>Nematoda</taxon>
        <taxon>Chromadorea</taxon>
        <taxon>Rhabditida</taxon>
        <taxon>Rhabditina</taxon>
        <taxon>Rhabditomorpha</taxon>
        <taxon>Strongyloidea</taxon>
        <taxon>Ancylostomatidae</taxon>
        <taxon>Bunostominae</taxon>
        <taxon>Necator</taxon>
    </lineage>
</organism>
<name>A0ABR1D3G9_NECAM</name>
<keyword evidence="2" id="KW-1185">Reference proteome</keyword>
<gene>
    <name evidence="1" type="primary">Necator_chrIII.g12428</name>
    <name evidence="1" type="ORF">RB195_011662</name>
</gene>
<comment type="caution">
    <text evidence="1">The sequence shown here is derived from an EMBL/GenBank/DDBJ whole genome shotgun (WGS) entry which is preliminary data.</text>
</comment>